<comment type="subcellular location">
    <subcellularLocation>
        <location evidence="1 12">Cell outer membrane</location>
        <topology evidence="1 12">Multi-pass membrane protein</topology>
    </subcellularLocation>
</comment>
<keyword evidence="6 12" id="KW-0812">Transmembrane</keyword>
<accession>K0CDK3</accession>
<sequence length="899" mass="100234">MMQLLTRCLLLTSIAAALPMPVLAQSVPVSGVEAGDRNRHPFNIPAQSLASAINAFSRQSGWQISVASELASQRRSRDVSGNLSPEQALTRLLDGTDLIWRSTGHNAAVIYSAPTGDALVLEPIQVQGSTRLSDTPYRTAGSANVITRDNIERFRGTSVGDIFRGTPGVLVSENRNSGGLDVNIRGMQGQGRVPVLIDGSRQETTVYRGYSGVSSRSYIDPDLIGSIRIDKGPVMTAEGTGATGGVVSVSTLNADDVVRPGEVSGIRLRGSLIGNNSTAPAAGTHAGYYLPRNSYRSDCRFPTYCEDRYLMPDRFAPEHGMDRPGLLDFRGHSASLAMARRFEWGDLVAAYAERDQGNYYAGKHGPTPYIVVGEPEKLPWYTETPVSREGVSPFRAGERIPNTQYSSESVLLKGRFFLPREQSVELSYLRYDSAFGEMMPSQIRSFGQARQWLDSEVLNQTYALRYHWQPVAHDWADLRLHLWHTDTVSHLNTPAVGSVDIADNTPRTDDYQRYGADLSNSMRFYPFGTLQLDYGVSAQWEDMDTDTPEATGFYDGSRSGKRDEFSAFTSVRWQPWPAWTLEAGTRYTRFKSKDNNPLPLTPNDPACVPDGDGGCTPVHYRNHHSGSAPIASLTWEPVKGLQLYARHAEALRMPSLFESTSGWSVSPALDIPLKPEHAINREFGLNYLKDGLFAANDKLRFKVAYFRNHVDDYLTRTQPNAWETGNGLDFFRLRNIDSADFHGWEVNLAYDAGAWFAELSGTRYSHIEVCNVGSYVRYYCSDWGLPQSYINNMIPPKWHASTTLGVRLLQRRLELGARGTFMGQRNRIPRYNAPTGFNPPVLWHHYNLLDVFVHYRHNETLSVDLTVDNVTDRYYLDALSLGLVPAPGRTARLGFTLQF</sequence>
<keyword evidence="4 12" id="KW-1134">Transmembrane beta strand</keyword>
<evidence type="ECO:0000256" key="14">
    <source>
        <dbReference type="RuleBase" id="RU003357"/>
    </source>
</evidence>
<evidence type="ECO:0000256" key="3">
    <source>
        <dbReference type="ARBA" id="ARBA00022448"/>
    </source>
</evidence>
<evidence type="ECO:0000256" key="1">
    <source>
        <dbReference type="ARBA" id="ARBA00004571"/>
    </source>
</evidence>
<dbReference type="InterPro" id="IPR039426">
    <property type="entry name" value="TonB-dep_rcpt-like"/>
</dbReference>
<evidence type="ECO:0000256" key="4">
    <source>
        <dbReference type="ARBA" id="ARBA00022452"/>
    </source>
</evidence>
<protein>
    <submittedName>
        <fullName evidence="17">TonB-dependent heme/hemoglobin receptor family protein</fullName>
    </submittedName>
</protein>
<evidence type="ECO:0000256" key="10">
    <source>
        <dbReference type="ARBA" id="ARBA00023136"/>
    </source>
</evidence>
<evidence type="ECO:0000256" key="15">
    <source>
        <dbReference type="SAM" id="SignalP"/>
    </source>
</evidence>
<dbReference type="GO" id="GO:0044718">
    <property type="term" value="P:siderophore transmembrane transport"/>
    <property type="evidence" value="ECO:0007669"/>
    <property type="project" value="TreeGrafter"/>
</dbReference>
<evidence type="ECO:0000259" key="16">
    <source>
        <dbReference type="SMART" id="SM00965"/>
    </source>
</evidence>
<evidence type="ECO:0000256" key="13">
    <source>
        <dbReference type="PROSITE-ProRule" id="PRU10144"/>
    </source>
</evidence>
<proteinExistence type="inferred from homology"/>
<dbReference type="RefSeq" id="WP_014993734.1">
    <property type="nucleotide sequence ID" value="NC_018691.1"/>
</dbReference>
<keyword evidence="7 15" id="KW-0732">Signal</keyword>
<feature type="signal peptide" evidence="15">
    <location>
        <begin position="1"/>
        <end position="24"/>
    </location>
</feature>
<dbReference type="Pfam" id="PF00593">
    <property type="entry name" value="TonB_dep_Rec_b-barrel"/>
    <property type="match status" value="1"/>
</dbReference>
<dbReference type="PATRIC" id="fig|930169.3.peg.1347"/>
<name>K0CDK3_ALCDB</name>
<keyword evidence="8" id="KW-0408">Iron</keyword>
<dbReference type="GO" id="GO:0015344">
    <property type="term" value="F:siderophore uptake transmembrane transporter activity"/>
    <property type="evidence" value="ECO:0007669"/>
    <property type="project" value="TreeGrafter"/>
</dbReference>
<dbReference type="SUPFAM" id="SSF56935">
    <property type="entry name" value="Porins"/>
    <property type="match status" value="1"/>
</dbReference>
<evidence type="ECO:0000256" key="6">
    <source>
        <dbReference type="ARBA" id="ARBA00022692"/>
    </source>
</evidence>
<keyword evidence="17" id="KW-0675">Receptor</keyword>
<keyword evidence="10 12" id="KW-0472">Membrane</keyword>
<evidence type="ECO:0000256" key="9">
    <source>
        <dbReference type="ARBA" id="ARBA00023077"/>
    </source>
</evidence>
<keyword evidence="3 12" id="KW-0813">Transport</keyword>
<keyword evidence="5" id="KW-0406">Ion transport</keyword>
<evidence type="ECO:0000256" key="2">
    <source>
        <dbReference type="ARBA" id="ARBA00009810"/>
    </source>
</evidence>
<dbReference type="eggNOG" id="COG1629">
    <property type="taxonomic scope" value="Bacteria"/>
</dbReference>
<dbReference type="HOGENOM" id="CLU_008287_19_1_6"/>
<comment type="similarity">
    <text evidence="2 12 14">Belongs to the TonB-dependent receptor family.</text>
</comment>
<dbReference type="eggNOG" id="COG4772">
    <property type="taxonomic scope" value="Bacteria"/>
</dbReference>
<evidence type="ECO:0000256" key="7">
    <source>
        <dbReference type="ARBA" id="ARBA00022729"/>
    </source>
</evidence>
<evidence type="ECO:0000256" key="11">
    <source>
        <dbReference type="ARBA" id="ARBA00023237"/>
    </source>
</evidence>
<dbReference type="AlphaFoldDB" id="K0CDK3"/>
<gene>
    <name evidence="17" type="ordered locus">B5T_01374</name>
</gene>
<evidence type="ECO:0000313" key="17">
    <source>
        <dbReference type="EMBL" id="AFT69656.1"/>
    </source>
</evidence>
<dbReference type="GO" id="GO:0009279">
    <property type="term" value="C:cell outer membrane"/>
    <property type="evidence" value="ECO:0007669"/>
    <property type="project" value="UniProtKB-SubCell"/>
</dbReference>
<dbReference type="Gene3D" id="3.55.50.30">
    <property type="match status" value="1"/>
</dbReference>
<dbReference type="OrthoDB" id="6046653at2"/>
<dbReference type="PANTHER" id="PTHR30069:SF41">
    <property type="entry name" value="HEME_HEMOPEXIN UTILIZATION PROTEIN C"/>
    <property type="match status" value="1"/>
</dbReference>
<keyword evidence="9 14" id="KW-0798">TonB box</keyword>
<feature type="domain" description="Secretin/TonB short N-terminal" evidence="16">
    <location>
        <begin position="62"/>
        <end position="113"/>
    </location>
</feature>
<dbReference type="Pfam" id="PF07660">
    <property type="entry name" value="STN"/>
    <property type="match status" value="1"/>
</dbReference>
<dbReference type="InterPro" id="IPR037066">
    <property type="entry name" value="Plug_dom_sf"/>
</dbReference>
<dbReference type="PANTHER" id="PTHR30069">
    <property type="entry name" value="TONB-DEPENDENT OUTER MEMBRANE RECEPTOR"/>
    <property type="match status" value="1"/>
</dbReference>
<keyword evidence="5" id="KW-0410">Iron transport</keyword>
<dbReference type="Proteomes" id="UP000006286">
    <property type="component" value="Chromosome"/>
</dbReference>
<dbReference type="PROSITE" id="PS01156">
    <property type="entry name" value="TONB_DEPENDENT_REC_2"/>
    <property type="match status" value="1"/>
</dbReference>
<evidence type="ECO:0000256" key="8">
    <source>
        <dbReference type="ARBA" id="ARBA00023004"/>
    </source>
</evidence>
<dbReference type="InterPro" id="IPR000531">
    <property type="entry name" value="Beta-barrel_TonB"/>
</dbReference>
<dbReference type="PROSITE" id="PS52016">
    <property type="entry name" value="TONB_DEPENDENT_REC_3"/>
    <property type="match status" value="1"/>
</dbReference>
<keyword evidence="11 12" id="KW-0998">Cell outer membrane</keyword>
<reference evidence="17 18" key="1">
    <citation type="journal article" date="2012" name="J. Bacteriol.">
        <title>Complete genome sequence of Alcanivorax dieselolei type strain B5.</title>
        <authorList>
            <person name="Lai Q."/>
            <person name="Li W."/>
            <person name="Shao Z."/>
        </authorList>
    </citation>
    <scope>NUCLEOTIDE SEQUENCE [LARGE SCALE GENOMIC DNA]</scope>
    <source>
        <strain evidence="18">DSM 16502 / CGMCC 1.3690 / B-5</strain>
    </source>
</reference>
<dbReference type="Gene3D" id="2.40.170.20">
    <property type="entry name" value="TonB-dependent receptor, beta-barrel domain"/>
    <property type="match status" value="1"/>
</dbReference>
<dbReference type="KEGG" id="adi:B5T_01374"/>
<dbReference type="InterPro" id="IPR011662">
    <property type="entry name" value="Secretin/TonB_short_N"/>
</dbReference>
<dbReference type="InterPro" id="IPR036942">
    <property type="entry name" value="Beta-barrel_TonB_sf"/>
</dbReference>
<dbReference type="InterPro" id="IPR012910">
    <property type="entry name" value="Plug_dom"/>
</dbReference>
<feature type="chain" id="PRO_5003831473" evidence="15">
    <location>
        <begin position="25"/>
        <end position="899"/>
    </location>
</feature>
<dbReference type="STRING" id="930169.B5T_01374"/>
<dbReference type="EMBL" id="CP003466">
    <property type="protein sequence ID" value="AFT69656.1"/>
    <property type="molecule type" value="Genomic_DNA"/>
</dbReference>
<keyword evidence="18" id="KW-1185">Reference proteome</keyword>
<evidence type="ECO:0000256" key="5">
    <source>
        <dbReference type="ARBA" id="ARBA00022496"/>
    </source>
</evidence>
<feature type="short sequence motif" description="TonB C-terminal box" evidence="13">
    <location>
        <begin position="882"/>
        <end position="899"/>
    </location>
</feature>
<dbReference type="Gene3D" id="2.170.130.10">
    <property type="entry name" value="TonB-dependent receptor, plug domain"/>
    <property type="match status" value="1"/>
</dbReference>
<organism evidence="17 18">
    <name type="scientific">Alcanivorax dieselolei (strain DSM 16502 / CGMCC 1.3690 / MCCC 1A00001 / B-5)</name>
    <name type="common">Alloalcanivorax dieselolei</name>
    <dbReference type="NCBI Taxonomy" id="930169"/>
    <lineage>
        <taxon>Bacteria</taxon>
        <taxon>Pseudomonadati</taxon>
        <taxon>Pseudomonadota</taxon>
        <taxon>Gammaproteobacteria</taxon>
        <taxon>Oceanospirillales</taxon>
        <taxon>Alcanivoracaceae</taxon>
        <taxon>Alloalcanivorax</taxon>
    </lineage>
</organism>
<dbReference type="InterPro" id="IPR010917">
    <property type="entry name" value="TonB_rcpt_CS"/>
</dbReference>
<dbReference type="Pfam" id="PF07715">
    <property type="entry name" value="Plug"/>
    <property type="match status" value="1"/>
</dbReference>
<evidence type="ECO:0000256" key="12">
    <source>
        <dbReference type="PROSITE-ProRule" id="PRU01360"/>
    </source>
</evidence>
<dbReference type="SMART" id="SM00965">
    <property type="entry name" value="STN"/>
    <property type="match status" value="1"/>
</dbReference>
<evidence type="ECO:0000313" key="18">
    <source>
        <dbReference type="Proteomes" id="UP000006286"/>
    </source>
</evidence>